<dbReference type="Pfam" id="PF07980">
    <property type="entry name" value="SusD_RagB"/>
    <property type="match status" value="1"/>
</dbReference>
<comment type="subcellular location">
    <subcellularLocation>
        <location evidence="1">Cell outer membrane</location>
    </subcellularLocation>
</comment>
<keyword evidence="4" id="KW-0472">Membrane</keyword>
<evidence type="ECO:0000259" key="6">
    <source>
        <dbReference type="Pfam" id="PF07980"/>
    </source>
</evidence>
<protein>
    <submittedName>
        <fullName evidence="8">RagB/SusD family nutrient uptake outer membrane protein</fullName>
    </submittedName>
</protein>
<evidence type="ECO:0000256" key="2">
    <source>
        <dbReference type="ARBA" id="ARBA00006275"/>
    </source>
</evidence>
<dbReference type="Gene3D" id="1.25.40.390">
    <property type="match status" value="1"/>
</dbReference>
<keyword evidence="9" id="KW-1185">Reference proteome</keyword>
<evidence type="ECO:0000256" key="1">
    <source>
        <dbReference type="ARBA" id="ARBA00004442"/>
    </source>
</evidence>
<dbReference type="SUPFAM" id="SSF48452">
    <property type="entry name" value="TPR-like"/>
    <property type="match status" value="1"/>
</dbReference>
<comment type="caution">
    <text evidence="8">The sequence shown here is derived from an EMBL/GenBank/DDBJ whole genome shotgun (WGS) entry which is preliminary data.</text>
</comment>
<dbReference type="RefSeq" id="WP_066621453.1">
    <property type="nucleotide sequence ID" value="NZ_JBHSYQ010000004.1"/>
</dbReference>
<dbReference type="Pfam" id="PF14322">
    <property type="entry name" value="SusD-like_3"/>
    <property type="match status" value="1"/>
</dbReference>
<evidence type="ECO:0000256" key="3">
    <source>
        <dbReference type="ARBA" id="ARBA00022729"/>
    </source>
</evidence>
<evidence type="ECO:0000256" key="5">
    <source>
        <dbReference type="ARBA" id="ARBA00023237"/>
    </source>
</evidence>
<keyword evidence="5" id="KW-0998">Cell outer membrane</keyword>
<feature type="domain" description="SusD-like N-terminal" evidence="7">
    <location>
        <begin position="104"/>
        <end position="222"/>
    </location>
</feature>
<feature type="domain" description="RagB/SusD" evidence="6">
    <location>
        <begin position="274"/>
        <end position="574"/>
    </location>
</feature>
<dbReference type="InterPro" id="IPR011990">
    <property type="entry name" value="TPR-like_helical_dom_sf"/>
</dbReference>
<sequence length="580" mass="65397">MNKRYILVGALATLAMFSGCKEDFLERPPLDTLTDGAFFKTDAQVLAATAPLYNVAWKDYHDQASYFIGDIRGGTLFYPWEAPAERRDNVLFRATGVSRSTLWAYQACYNVIAQSNMAIYNINKLAGPEVSQAAKNQAIGEARFMRATAYSILVTTFGEVPIITDNVADLNNAEKVRNTVPSIWEFITRDYLFAAENLPLTSTQPGRVTRWSAEGMLARTYLTRAGVSGSGGQRNQEFLDKAKEYAHRVITMSGKSLIRPYENLFKYPYDNNAESLFENQWVFGDNYQAANTMASQIYPMGEIAVNNDGWGGNYSATWWMMSLYEGLITNQDDTDPANDGQIKGSTMDQRLKATWMLPGFHYPEITNKLTNQKLTWPAPGAGATNNYAVIKKYVVGNDLDLGGQAAQQRYPHNTYMMRLAEMYLTYVDAAVGNAESTSDPQAVQYFNAIRTRAGLQTVEGPIKMSSRYPEVGEEEVYEDQVFEEWVKEFAMENLTWYALVRIHYYNPQKAYNIINNQDRALFLAAPDRFPNPTGWTFTKTDWVTERTPNVGPGNFFMPLPTVELSQSPSLSQPPVEYVFD</sequence>
<dbReference type="InterPro" id="IPR033985">
    <property type="entry name" value="SusD-like_N"/>
</dbReference>
<evidence type="ECO:0000259" key="7">
    <source>
        <dbReference type="Pfam" id="PF14322"/>
    </source>
</evidence>
<organism evidence="8 9">
    <name type="scientific">Rufibacter roseus</name>
    <dbReference type="NCBI Taxonomy" id="1567108"/>
    <lineage>
        <taxon>Bacteria</taxon>
        <taxon>Pseudomonadati</taxon>
        <taxon>Bacteroidota</taxon>
        <taxon>Cytophagia</taxon>
        <taxon>Cytophagales</taxon>
        <taxon>Hymenobacteraceae</taxon>
        <taxon>Rufibacter</taxon>
    </lineage>
</organism>
<comment type="similarity">
    <text evidence="2">Belongs to the SusD family.</text>
</comment>
<accession>A0ABW2DKM4</accession>
<name>A0ABW2DKM4_9BACT</name>
<reference evidence="9" key="1">
    <citation type="journal article" date="2019" name="Int. J. Syst. Evol. Microbiol.">
        <title>The Global Catalogue of Microorganisms (GCM) 10K type strain sequencing project: providing services to taxonomists for standard genome sequencing and annotation.</title>
        <authorList>
            <consortium name="The Broad Institute Genomics Platform"/>
            <consortium name="The Broad Institute Genome Sequencing Center for Infectious Disease"/>
            <person name="Wu L."/>
            <person name="Ma J."/>
        </authorList>
    </citation>
    <scope>NUCLEOTIDE SEQUENCE [LARGE SCALE GENOMIC DNA]</scope>
    <source>
        <strain evidence="9">CGMCC 4.7393</strain>
    </source>
</reference>
<proteinExistence type="inferred from homology"/>
<dbReference type="Proteomes" id="UP001596405">
    <property type="component" value="Unassembled WGS sequence"/>
</dbReference>
<keyword evidence="3" id="KW-0732">Signal</keyword>
<gene>
    <name evidence="8" type="ORF">ACFQHR_11225</name>
</gene>
<evidence type="ECO:0000256" key="4">
    <source>
        <dbReference type="ARBA" id="ARBA00023136"/>
    </source>
</evidence>
<dbReference type="InterPro" id="IPR012944">
    <property type="entry name" value="SusD_RagB_dom"/>
</dbReference>
<dbReference type="PROSITE" id="PS51257">
    <property type="entry name" value="PROKAR_LIPOPROTEIN"/>
    <property type="match status" value="1"/>
</dbReference>
<dbReference type="EMBL" id="JBHSYQ010000004">
    <property type="protein sequence ID" value="MFC6998200.1"/>
    <property type="molecule type" value="Genomic_DNA"/>
</dbReference>
<evidence type="ECO:0000313" key="8">
    <source>
        <dbReference type="EMBL" id="MFC6998200.1"/>
    </source>
</evidence>
<evidence type="ECO:0000313" key="9">
    <source>
        <dbReference type="Proteomes" id="UP001596405"/>
    </source>
</evidence>